<dbReference type="Pfam" id="PF14295">
    <property type="entry name" value="PAN_4"/>
    <property type="match status" value="1"/>
</dbReference>
<keyword evidence="5" id="KW-1185">Reference proteome</keyword>
<evidence type="ECO:0000256" key="1">
    <source>
        <dbReference type="SAM" id="Phobius"/>
    </source>
</evidence>
<keyword evidence="1" id="KW-1133">Transmembrane helix</keyword>
<dbReference type="Gene3D" id="3.50.4.10">
    <property type="entry name" value="Hepatocyte Growth Factor"/>
    <property type="match status" value="2"/>
</dbReference>
<evidence type="ECO:0000259" key="3">
    <source>
        <dbReference type="Pfam" id="PF14295"/>
    </source>
</evidence>
<feature type="transmembrane region" description="Helical" evidence="1">
    <location>
        <begin position="5"/>
        <end position="22"/>
    </location>
</feature>
<dbReference type="InterPro" id="IPR003609">
    <property type="entry name" value="Pan_app"/>
</dbReference>
<evidence type="ECO:0000259" key="2">
    <source>
        <dbReference type="Pfam" id="PF00024"/>
    </source>
</evidence>
<organism evidence="4">
    <name type="scientific">Bodo saltans virus</name>
    <dbReference type="NCBI Taxonomy" id="2024608"/>
    <lineage>
        <taxon>Viruses</taxon>
        <taxon>Varidnaviria</taxon>
        <taxon>Bamfordvirae</taxon>
        <taxon>Nucleocytoviricota</taxon>
        <taxon>Megaviricetes</taxon>
        <taxon>Imitervirales</taxon>
        <taxon>Mimiviridae</taxon>
        <taxon>Klosneuvirinae</taxon>
        <taxon>Theiavirus</taxon>
        <taxon>Theiavirus salishense</taxon>
    </lineage>
</organism>
<accession>A0A2H4UUU3</accession>
<dbReference type="SUPFAM" id="SSF57414">
    <property type="entry name" value="Hairpin loop containing domain-like"/>
    <property type="match status" value="1"/>
</dbReference>
<name>A0A2H4UUU3_9VIRU</name>
<sequence length="212" mass="23699">MEFNLCNICIIIFVIIILYFFLKKYDGENFDPRGIYQEYNNTILPTGNNITLPTITNFFGVATPQPNPIPNSNLNGCSSACDQNQQCYGWTFDNNTKKCTLKNSLNKNVVVGQESNFTSGLYNPSKIIKSVGYLAAGNDLLVSNSFGNPTSPISSPTMRFCENACMTNSQCNGWSYNNSTKQCFLKNNNVHKQFFGNDSDNLIWSSAYETTL</sequence>
<gene>
    <name evidence="4" type="ORF">BMW23_0572</name>
</gene>
<dbReference type="EMBL" id="MF782455">
    <property type="protein sequence ID" value="ATZ80619.1"/>
    <property type="molecule type" value="Genomic_DNA"/>
</dbReference>
<reference evidence="4" key="1">
    <citation type="journal article" date="2017" name="Elife">
        <title>The kinetoplastid-infecting Bodo saltans virus (BsV), a window into the most abundant giant viruses in the sea.</title>
        <authorList>
            <person name="Deeg C.M."/>
            <person name="Chow C.-E.T."/>
            <person name="Suttle C.A."/>
        </authorList>
    </citation>
    <scope>NUCLEOTIDE SEQUENCE</scope>
    <source>
        <strain evidence="4">NG1</strain>
    </source>
</reference>
<keyword evidence="1" id="KW-0812">Transmembrane</keyword>
<proteinExistence type="predicted"/>
<keyword evidence="1" id="KW-0472">Membrane</keyword>
<feature type="domain" description="Apple" evidence="2">
    <location>
        <begin position="72"/>
        <end position="107"/>
    </location>
</feature>
<evidence type="ECO:0000313" key="5">
    <source>
        <dbReference type="Proteomes" id="UP000240325"/>
    </source>
</evidence>
<protein>
    <submittedName>
        <fullName evidence="4">Pan domain containing protein</fullName>
    </submittedName>
</protein>
<evidence type="ECO:0000313" key="4">
    <source>
        <dbReference type="EMBL" id="ATZ80619.1"/>
    </source>
</evidence>
<feature type="domain" description="Apple" evidence="3">
    <location>
        <begin position="153"/>
        <end position="186"/>
    </location>
</feature>
<dbReference type="Proteomes" id="UP000240325">
    <property type="component" value="Segment"/>
</dbReference>
<dbReference type="Pfam" id="PF00024">
    <property type="entry name" value="PAN_1"/>
    <property type="match status" value="1"/>
</dbReference>